<reference evidence="4" key="1">
    <citation type="submission" date="2016-10" db="EMBL/GenBank/DDBJ databases">
        <authorList>
            <person name="Varghese N."/>
        </authorList>
    </citation>
    <scope>NUCLEOTIDE SEQUENCE [LARGE SCALE GENOMIC DNA]</scope>
    <source>
        <strain evidence="4">DSM 18820</strain>
    </source>
</reference>
<dbReference type="Proteomes" id="UP000182491">
    <property type="component" value="Unassembled WGS sequence"/>
</dbReference>
<evidence type="ECO:0000256" key="1">
    <source>
        <dbReference type="PIRSR" id="PIRSR602481-1"/>
    </source>
</evidence>
<keyword evidence="1" id="KW-0862">Zinc</keyword>
<evidence type="ECO:0000256" key="2">
    <source>
        <dbReference type="PIRSR" id="PIRSR602481-2"/>
    </source>
</evidence>
<sequence>MDSVQKLLLNYGLRKTGCRQEVLRQFLQNSFALSHADLEKLIGDRYDRVTIYRTLYSFEERGLIHSINDVSGAVKFALCQEESCSQQHHHDNHIHFYCTSCSQTFCLNDVVIPPISLPKTYKVERLHFSAQGICKDCDQAAAS</sequence>
<protein>
    <submittedName>
        <fullName evidence="3">Fur family transcriptional regulator, ferric uptake regulator</fullName>
    </submittedName>
</protein>
<organism evidence="3 4">
    <name type="scientific">Pontibacter akesuensis</name>
    <dbReference type="NCBI Taxonomy" id="388950"/>
    <lineage>
        <taxon>Bacteria</taxon>
        <taxon>Pseudomonadati</taxon>
        <taxon>Bacteroidota</taxon>
        <taxon>Cytophagia</taxon>
        <taxon>Cytophagales</taxon>
        <taxon>Hymenobacteraceae</taxon>
        <taxon>Pontibacter</taxon>
    </lineage>
</organism>
<feature type="binding site" evidence="1">
    <location>
        <position position="137"/>
    </location>
    <ligand>
        <name>Zn(2+)</name>
        <dbReference type="ChEBI" id="CHEBI:29105"/>
    </ligand>
</feature>
<dbReference type="GO" id="GO:0000976">
    <property type="term" value="F:transcription cis-regulatory region binding"/>
    <property type="evidence" value="ECO:0007669"/>
    <property type="project" value="TreeGrafter"/>
</dbReference>
<dbReference type="STRING" id="388950.GCA_001611675_02024"/>
<feature type="binding site" evidence="1">
    <location>
        <position position="98"/>
    </location>
    <ligand>
        <name>Zn(2+)</name>
        <dbReference type="ChEBI" id="CHEBI:29105"/>
    </ligand>
</feature>
<keyword evidence="1" id="KW-0479">Metal-binding</keyword>
<evidence type="ECO:0000313" key="3">
    <source>
        <dbReference type="EMBL" id="SFU86471.1"/>
    </source>
</evidence>
<dbReference type="GO" id="GO:0045892">
    <property type="term" value="P:negative regulation of DNA-templated transcription"/>
    <property type="evidence" value="ECO:0007669"/>
    <property type="project" value="TreeGrafter"/>
</dbReference>
<dbReference type="Pfam" id="PF01475">
    <property type="entry name" value="FUR"/>
    <property type="match status" value="1"/>
</dbReference>
<keyword evidence="4" id="KW-1185">Reference proteome</keyword>
<dbReference type="GO" id="GO:0003700">
    <property type="term" value="F:DNA-binding transcription factor activity"/>
    <property type="evidence" value="ECO:0007669"/>
    <property type="project" value="InterPro"/>
</dbReference>
<dbReference type="InterPro" id="IPR002481">
    <property type="entry name" value="FUR"/>
</dbReference>
<feature type="binding site" evidence="2">
    <location>
        <position position="89"/>
    </location>
    <ligand>
        <name>Fe cation</name>
        <dbReference type="ChEBI" id="CHEBI:24875"/>
    </ligand>
</feature>
<comment type="cofactor">
    <cofactor evidence="2">
        <name>Mn(2+)</name>
        <dbReference type="ChEBI" id="CHEBI:29035"/>
    </cofactor>
    <cofactor evidence="2">
        <name>Fe(2+)</name>
        <dbReference type="ChEBI" id="CHEBI:29033"/>
    </cofactor>
    <text evidence="2">Binds 1 Mn(2+) or Fe(2+) ion per subunit.</text>
</comment>
<gene>
    <name evidence="3" type="ORF">SAMN04487941_3041</name>
</gene>
<dbReference type="AlphaFoldDB" id="A0A1I7JMS8"/>
<dbReference type="InterPro" id="IPR036390">
    <property type="entry name" value="WH_DNA-bd_sf"/>
</dbReference>
<dbReference type="GO" id="GO:0008270">
    <property type="term" value="F:zinc ion binding"/>
    <property type="evidence" value="ECO:0007669"/>
    <property type="project" value="TreeGrafter"/>
</dbReference>
<dbReference type="Gene3D" id="1.10.10.10">
    <property type="entry name" value="Winged helix-like DNA-binding domain superfamily/Winged helix DNA-binding domain"/>
    <property type="match status" value="1"/>
</dbReference>
<feature type="binding site" evidence="2">
    <location>
        <position position="91"/>
    </location>
    <ligand>
        <name>Fe cation</name>
        <dbReference type="ChEBI" id="CHEBI:24875"/>
    </ligand>
</feature>
<feature type="binding site" evidence="1">
    <location>
        <position position="101"/>
    </location>
    <ligand>
        <name>Zn(2+)</name>
        <dbReference type="ChEBI" id="CHEBI:29105"/>
    </ligand>
</feature>
<dbReference type="PANTHER" id="PTHR33202:SF22">
    <property type="entry name" value="HYDROGEN PEROXIDE SENSITIVE REPRESSOR"/>
    <property type="match status" value="1"/>
</dbReference>
<dbReference type="SUPFAM" id="SSF46785">
    <property type="entry name" value="Winged helix' DNA-binding domain"/>
    <property type="match status" value="1"/>
</dbReference>
<dbReference type="PANTHER" id="PTHR33202">
    <property type="entry name" value="ZINC UPTAKE REGULATION PROTEIN"/>
    <property type="match status" value="1"/>
</dbReference>
<dbReference type="EMBL" id="FPCA01000003">
    <property type="protein sequence ID" value="SFU86471.1"/>
    <property type="molecule type" value="Genomic_DNA"/>
</dbReference>
<dbReference type="RefSeq" id="WP_068838014.1">
    <property type="nucleotide sequence ID" value="NZ_BMXC01000003.1"/>
</dbReference>
<name>A0A1I7JMS8_9BACT</name>
<evidence type="ECO:0000313" key="4">
    <source>
        <dbReference type="Proteomes" id="UP000182491"/>
    </source>
</evidence>
<accession>A0A1I7JMS8</accession>
<feature type="binding site" evidence="1">
    <location>
        <position position="134"/>
    </location>
    <ligand>
        <name>Zn(2+)</name>
        <dbReference type="ChEBI" id="CHEBI:29105"/>
    </ligand>
</feature>
<comment type="cofactor">
    <cofactor evidence="1">
        <name>Zn(2+)</name>
        <dbReference type="ChEBI" id="CHEBI:29105"/>
    </cofactor>
    <text evidence="1">Binds 1 zinc ion per subunit.</text>
</comment>
<keyword evidence="2" id="KW-0408">Iron</keyword>
<dbReference type="OrthoDB" id="594893at2"/>
<dbReference type="GO" id="GO:1900376">
    <property type="term" value="P:regulation of secondary metabolite biosynthetic process"/>
    <property type="evidence" value="ECO:0007669"/>
    <property type="project" value="TreeGrafter"/>
</dbReference>
<proteinExistence type="predicted"/>
<dbReference type="InterPro" id="IPR036388">
    <property type="entry name" value="WH-like_DNA-bd_sf"/>
</dbReference>